<evidence type="ECO:0000256" key="4">
    <source>
        <dbReference type="ARBA" id="ARBA00022989"/>
    </source>
</evidence>
<reference evidence="7 8" key="1">
    <citation type="submission" date="2016-07" db="EMBL/GenBank/DDBJ databases">
        <title>Pervasive Adenine N6-methylation of Active Genes in Fungi.</title>
        <authorList>
            <consortium name="DOE Joint Genome Institute"/>
            <person name="Mondo S.J."/>
            <person name="Dannebaum R.O."/>
            <person name="Kuo R.C."/>
            <person name="Labutti K."/>
            <person name="Haridas S."/>
            <person name="Kuo A."/>
            <person name="Salamov A."/>
            <person name="Ahrendt S.R."/>
            <person name="Lipzen A."/>
            <person name="Sullivan W."/>
            <person name="Andreopoulos W.B."/>
            <person name="Clum A."/>
            <person name="Lindquist E."/>
            <person name="Daum C."/>
            <person name="Ramamoorthy G.K."/>
            <person name="Gryganskyi A."/>
            <person name="Culley D."/>
            <person name="Magnuson J.K."/>
            <person name="James T.Y."/>
            <person name="O'Malley M.A."/>
            <person name="Stajich J.E."/>
            <person name="Spatafora J.W."/>
            <person name="Visel A."/>
            <person name="Grigoriev I.V."/>
        </authorList>
    </citation>
    <scope>NUCLEOTIDE SEQUENCE [LARGE SCALE GENOMIC DNA]</scope>
    <source>
        <strain evidence="7 8">68-887.2</strain>
    </source>
</reference>
<evidence type="ECO:0000256" key="3">
    <source>
        <dbReference type="ARBA" id="ARBA00022692"/>
    </source>
</evidence>
<feature type="transmembrane region" description="Helical" evidence="6">
    <location>
        <begin position="107"/>
        <end position="128"/>
    </location>
</feature>
<comment type="caution">
    <text evidence="7">The sequence shown here is derived from an EMBL/GenBank/DDBJ whole genome shotgun (WGS) entry which is preliminary data.</text>
</comment>
<comment type="subcellular location">
    <subcellularLocation>
        <location evidence="1">Membrane</location>
        <topology evidence="1">Multi-pass membrane protein</topology>
    </subcellularLocation>
</comment>
<dbReference type="AlphaFoldDB" id="A0A1Y2ASB4"/>
<keyword evidence="2" id="KW-0813">Transport</keyword>
<keyword evidence="4 6" id="KW-1133">Transmembrane helix</keyword>
<feature type="transmembrane region" description="Helical" evidence="6">
    <location>
        <begin position="137"/>
        <end position="159"/>
    </location>
</feature>
<feature type="transmembrane region" description="Helical" evidence="6">
    <location>
        <begin position="369"/>
        <end position="387"/>
    </location>
</feature>
<evidence type="ECO:0000313" key="8">
    <source>
        <dbReference type="Proteomes" id="UP000193986"/>
    </source>
</evidence>
<dbReference type="InterPro" id="IPR036259">
    <property type="entry name" value="MFS_trans_sf"/>
</dbReference>
<keyword evidence="5 6" id="KW-0472">Membrane</keyword>
<evidence type="ECO:0000256" key="6">
    <source>
        <dbReference type="SAM" id="Phobius"/>
    </source>
</evidence>
<dbReference type="EMBL" id="MCFC01000057">
    <property type="protein sequence ID" value="ORY25459.1"/>
    <property type="molecule type" value="Genomic_DNA"/>
</dbReference>
<dbReference type="SUPFAM" id="SSF103473">
    <property type="entry name" value="MFS general substrate transporter"/>
    <property type="match status" value="1"/>
</dbReference>
<dbReference type="InParanoid" id="A0A1Y2ASB4"/>
<sequence length="526" mass="59453">MASIDPAQQEKSQFAPQIEGNDKFADLDTKIAEVADEETDHQVHLGVDQEAAPEEIERERRFVRKIDWHIMPLLLITYGLQYSDKISLSSGVAFDLTKNTHLVGNDFAWLSTGFYLAYLLFEFPFAFLMQRYPLDKVLAFAVLGWGICVSCLAACQTFTQLMAVRVLLGILESPVTPGFLIIITAWYKQEETLLRSIAFFAMNSFFSFFILMINYGIGKAAVGSSLASWKAINIFLGGLSFVWGIVLVLTLCTPKNARWLSAEERVYAHARLVRNKTGESTSGIAIKWDQVREVIRDPQVYFLMIFTVLGCMASGGFSTFSTLILKSFGLNTEQTISYQLPWYAFQFLGCVVMGFLVNRYPKRNLNLNLAILFWIPPIIGIFLEGLLPSEKKWGRLVGFWITGTYTPASFVIWSQTSLNVAGRTKKSVVQGLNFGAWCLGFVVGPQAFQAKDAPQYRPGLYFCCACFLLAGIDLICWAFWVRWENRRRDKRAEGLGITPEQAAVEGCLYGLQDMTDKQNPHFRYHY</sequence>
<dbReference type="OrthoDB" id="6730379at2759"/>
<feature type="transmembrane region" description="Helical" evidence="6">
    <location>
        <begin position="199"/>
        <end position="217"/>
    </location>
</feature>
<evidence type="ECO:0000256" key="5">
    <source>
        <dbReference type="ARBA" id="ARBA00023136"/>
    </source>
</evidence>
<name>A0A1Y2ASB4_9TREE</name>
<feature type="transmembrane region" description="Helical" evidence="6">
    <location>
        <begin position="340"/>
        <end position="357"/>
    </location>
</feature>
<dbReference type="Gene3D" id="1.20.1250.20">
    <property type="entry name" value="MFS general substrate transporter like domains"/>
    <property type="match status" value="2"/>
</dbReference>
<dbReference type="GO" id="GO:0016020">
    <property type="term" value="C:membrane"/>
    <property type="evidence" value="ECO:0007669"/>
    <property type="project" value="UniProtKB-SubCell"/>
</dbReference>
<organism evidence="7 8">
    <name type="scientific">Naematelia encephala</name>
    <dbReference type="NCBI Taxonomy" id="71784"/>
    <lineage>
        <taxon>Eukaryota</taxon>
        <taxon>Fungi</taxon>
        <taxon>Dikarya</taxon>
        <taxon>Basidiomycota</taxon>
        <taxon>Agaricomycotina</taxon>
        <taxon>Tremellomycetes</taxon>
        <taxon>Tremellales</taxon>
        <taxon>Naemateliaceae</taxon>
        <taxon>Naematelia</taxon>
    </lineage>
</organism>
<protein>
    <submittedName>
        <fullName evidence="7">MFS general substrate transporter</fullName>
    </submittedName>
</protein>
<accession>A0A1Y2ASB4</accession>
<evidence type="ECO:0000313" key="7">
    <source>
        <dbReference type="EMBL" id="ORY25459.1"/>
    </source>
</evidence>
<dbReference type="GO" id="GO:0022857">
    <property type="term" value="F:transmembrane transporter activity"/>
    <property type="evidence" value="ECO:0007669"/>
    <property type="project" value="InterPro"/>
</dbReference>
<feature type="transmembrane region" description="Helical" evidence="6">
    <location>
        <begin position="300"/>
        <end position="320"/>
    </location>
</feature>
<dbReference type="Pfam" id="PF07690">
    <property type="entry name" value="MFS_1"/>
    <property type="match status" value="1"/>
</dbReference>
<feature type="transmembrane region" description="Helical" evidence="6">
    <location>
        <begin position="459"/>
        <end position="481"/>
    </location>
</feature>
<dbReference type="PANTHER" id="PTHR43791:SF97">
    <property type="entry name" value="ALLANTOATE TRANSPORTER, PUTATIVE (AFU_ORTHOLOGUE AFUA_1G14700)-RELATED"/>
    <property type="match status" value="1"/>
</dbReference>
<feature type="transmembrane region" description="Helical" evidence="6">
    <location>
        <begin position="393"/>
        <end position="416"/>
    </location>
</feature>
<dbReference type="PANTHER" id="PTHR43791">
    <property type="entry name" value="PERMEASE-RELATED"/>
    <property type="match status" value="1"/>
</dbReference>
<proteinExistence type="predicted"/>
<dbReference type="Proteomes" id="UP000193986">
    <property type="component" value="Unassembled WGS sequence"/>
</dbReference>
<gene>
    <name evidence="7" type="ORF">BCR39DRAFT_485464</name>
</gene>
<feature type="transmembrane region" description="Helical" evidence="6">
    <location>
        <begin position="165"/>
        <end position="187"/>
    </location>
</feature>
<dbReference type="InterPro" id="IPR011701">
    <property type="entry name" value="MFS"/>
</dbReference>
<evidence type="ECO:0000256" key="2">
    <source>
        <dbReference type="ARBA" id="ARBA00022448"/>
    </source>
</evidence>
<keyword evidence="8" id="KW-1185">Reference proteome</keyword>
<feature type="transmembrane region" description="Helical" evidence="6">
    <location>
        <begin position="66"/>
        <end position="83"/>
    </location>
</feature>
<feature type="transmembrane region" description="Helical" evidence="6">
    <location>
        <begin position="229"/>
        <end position="252"/>
    </location>
</feature>
<feature type="transmembrane region" description="Helical" evidence="6">
    <location>
        <begin position="428"/>
        <end position="447"/>
    </location>
</feature>
<keyword evidence="3 6" id="KW-0812">Transmembrane</keyword>
<evidence type="ECO:0000256" key="1">
    <source>
        <dbReference type="ARBA" id="ARBA00004141"/>
    </source>
</evidence>